<accession>A0A0F9M3Q2</accession>
<dbReference type="EMBL" id="LAZR01005390">
    <property type="protein sequence ID" value="KKN00324.1"/>
    <property type="molecule type" value="Genomic_DNA"/>
</dbReference>
<evidence type="ECO:0000313" key="1">
    <source>
        <dbReference type="EMBL" id="KKN00324.1"/>
    </source>
</evidence>
<gene>
    <name evidence="1" type="ORF">LCGC14_1138970</name>
</gene>
<protein>
    <recommendedName>
        <fullName evidence="2">Fibronectin type-III domain-containing protein</fullName>
    </recommendedName>
</protein>
<sequence>MVAENFNLFTESDALGRITVTSSRASWTDMRSGDDQIFLSLDKGTGFFDGSFVHTLTISHTASEKGASFSGFWVMSNDLLDIKGLRDGGKDALYVQSAHPNSPDIPVLTLFEVDGGADFGDPTGGFNLTTGVTLYLTITRDETVGSFGEIKLQVYSDAQRTTLVETQSFNLHSSKKDFRYVMVGVSEDSAFGGSADQKKSSGFSEDLDLMGATQGVTPQVSTQAPTAITATTATGNGTIVDLGLAAVTAHGVVWDTSPIDTSVVPGSQPNSTDEGAGSVGPFTSNITGLTGGLIYYKRAYATNSFGTTYGDGFQWKAGATYSVKKPGTAGVKGEEWHYIGLSGTEYALKGEAVL</sequence>
<organism evidence="1">
    <name type="scientific">marine sediment metagenome</name>
    <dbReference type="NCBI Taxonomy" id="412755"/>
    <lineage>
        <taxon>unclassified sequences</taxon>
        <taxon>metagenomes</taxon>
        <taxon>ecological metagenomes</taxon>
    </lineage>
</organism>
<name>A0A0F9M3Q2_9ZZZZ</name>
<proteinExistence type="predicted"/>
<reference evidence="1" key="1">
    <citation type="journal article" date="2015" name="Nature">
        <title>Complex archaea that bridge the gap between prokaryotes and eukaryotes.</title>
        <authorList>
            <person name="Spang A."/>
            <person name="Saw J.H."/>
            <person name="Jorgensen S.L."/>
            <person name="Zaremba-Niedzwiedzka K."/>
            <person name="Martijn J."/>
            <person name="Lind A.E."/>
            <person name="van Eijk R."/>
            <person name="Schleper C."/>
            <person name="Guy L."/>
            <person name="Ettema T.J."/>
        </authorList>
    </citation>
    <scope>NUCLEOTIDE SEQUENCE</scope>
</reference>
<comment type="caution">
    <text evidence="1">The sequence shown here is derived from an EMBL/GenBank/DDBJ whole genome shotgun (WGS) entry which is preliminary data.</text>
</comment>
<evidence type="ECO:0008006" key="2">
    <source>
        <dbReference type="Google" id="ProtNLM"/>
    </source>
</evidence>
<dbReference type="AlphaFoldDB" id="A0A0F9M3Q2"/>